<dbReference type="PANTHER" id="PTHR12713:SF11">
    <property type="entry name" value="V-TYPE PROTON ATPASE SUBUNIT G"/>
    <property type="match status" value="1"/>
</dbReference>
<accession>A0CDA4</accession>
<dbReference type="EMBL" id="CT868063">
    <property type="protein sequence ID" value="CAK68771.1"/>
    <property type="molecule type" value="Genomic_DNA"/>
</dbReference>
<protein>
    <recommendedName>
        <fullName evidence="8">V-type proton ATPase subunit G</fullName>
    </recommendedName>
</protein>
<organism evidence="6 7">
    <name type="scientific">Paramecium tetraurelia</name>
    <dbReference type="NCBI Taxonomy" id="5888"/>
    <lineage>
        <taxon>Eukaryota</taxon>
        <taxon>Sar</taxon>
        <taxon>Alveolata</taxon>
        <taxon>Ciliophora</taxon>
        <taxon>Intramacronucleata</taxon>
        <taxon>Oligohymenophorea</taxon>
        <taxon>Peniculida</taxon>
        <taxon>Parameciidae</taxon>
        <taxon>Paramecium</taxon>
    </lineage>
</organism>
<dbReference type="GeneID" id="5021953"/>
<name>A0CDA4_PARTE</name>
<feature type="coiled-coil region" evidence="5">
    <location>
        <begin position="11"/>
        <end position="45"/>
    </location>
</feature>
<keyword evidence="7" id="KW-1185">Reference proteome</keyword>
<keyword evidence="5" id="KW-0175">Coiled coil</keyword>
<gene>
    <name evidence="6" type="ORF">GSPATT00006982001</name>
</gene>
<reference evidence="6 7" key="1">
    <citation type="journal article" date="2006" name="Nature">
        <title>Global trends of whole-genome duplications revealed by the ciliate Paramecium tetraurelia.</title>
        <authorList>
            <consortium name="Genoscope"/>
            <person name="Aury J.-M."/>
            <person name="Jaillon O."/>
            <person name="Duret L."/>
            <person name="Noel B."/>
            <person name="Jubin C."/>
            <person name="Porcel B.M."/>
            <person name="Segurens B."/>
            <person name="Daubin V."/>
            <person name="Anthouard V."/>
            <person name="Aiach N."/>
            <person name="Arnaiz O."/>
            <person name="Billaut A."/>
            <person name="Beisson J."/>
            <person name="Blanc I."/>
            <person name="Bouhouche K."/>
            <person name="Camara F."/>
            <person name="Duharcourt S."/>
            <person name="Guigo R."/>
            <person name="Gogendeau D."/>
            <person name="Katinka M."/>
            <person name="Keller A.-M."/>
            <person name="Kissmehl R."/>
            <person name="Klotz C."/>
            <person name="Koll F."/>
            <person name="Le Moue A."/>
            <person name="Lepere C."/>
            <person name="Malinsky S."/>
            <person name="Nowacki M."/>
            <person name="Nowak J.K."/>
            <person name="Plattner H."/>
            <person name="Poulain J."/>
            <person name="Ruiz F."/>
            <person name="Serrano V."/>
            <person name="Zagulski M."/>
            <person name="Dessen P."/>
            <person name="Betermier M."/>
            <person name="Weissenbach J."/>
            <person name="Scarpelli C."/>
            <person name="Schachter V."/>
            <person name="Sperling L."/>
            <person name="Meyer E."/>
            <person name="Cohen J."/>
            <person name="Wincker P."/>
        </authorList>
    </citation>
    <scope>NUCLEOTIDE SEQUENCE [LARGE SCALE GENOMIC DNA]</scope>
    <source>
        <strain evidence="6 7">Stock d4-2</strain>
    </source>
</reference>
<dbReference type="OMA" id="GRWECES"/>
<evidence type="ECO:0000256" key="5">
    <source>
        <dbReference type="SAM" id="Coils"/>
    </source>
</evidence>
<keyword evidence="3" id="KW-0375">Hydrogen ion transport</keyword>
<dbReference type="Pfam" id="PF03179">
    <property type="entry name" value="V-ATPase_G"/>
    <property type="match status" value="1"/>
</dbReference>
<dbReference type="OrthoDB" id="250802at2759"/>
<proteinExistence type="inferred from homology"/>
<evidence type="ECO:0000256" key="2">
    <source>
        <dbReference type="ARBA" id="ARBA00022448"/>
    </source>
</evidence>
<evidence type="ECO:0008006" key="8">
    <source>
        <dbReference type="Google" id="ProtNLM"/>
    </source>
</evidence>
<dbReference type="InterPro" id="IPR005124">
    <property type="entry name" value="V-ATPase_G"/>
</dbReference>
<evidence type="ECO:0000313" key="6">
    <source>
        <dbReference type="EMBL" id="CAK68771.1"/>
    </source>
</evidence>
<keyword evidence="2" id="KW-0813">Transport</keyword>
<comment type="similarity">
    <text evidence="1">Belongs to the V-ATPase G subunit family.</text>
</comment>
<dbReference type="KEGG" id="ptm:GSPATT00006982001"/>
<dbReference type="GO" id="GO:0046961">
    <property type="term" value="F:proton-transporting ATPase activity, rotational mechanism"/>
    <property type="evidence" value="ECO:0000318"/>
    <property type="project" value="GO_Central"/>
</dbReference>
<dbReference type="GO" id="GO:0000221">
    <property type="term" value="C:vacuolar proton-transporting V-type ATPase, V1 domain"/>
    <property type="evidence" value="ECO:0000318"/>
    <property type="project" value="GO_Central"/>
</dbReference>
<dbReference type="AlphaFoldDB" id="A0CDA4"/>
<evidence type="ECO:0000256" key="1">
    <source>
        <dbReference type="ARBA" id="ARBA00010066"/>
    </source>
</evidence>
<dbReference type="HOGENOM" id="CLU_1985905_0_0_1"/>
<dbReference type="Proteomes" id="UP000000600">
    <property type="component" value="Unassembled WGS sequence"/>
</dbReference>
<evidence type="ECO:0000313" key="7">
    <source>
        <dbReference type="Proteomes" id="UP000000600"/>
    </source>
</evidence>
<dbReference type="PANTHER" id="PTHR12713">
    <property type="entry name" value="VACUOLAR ATP SYNTHASE SUBUNIT G"/>
    <property type="match status" value="1"/>
</dbReference>
<evidence type="ECO:0000256" key="3">
    <source>
        <dbReference type="ARBA" id="ARBA00022781"/>
    </source>
</evidence>
<evidence type="ECO:0000256" key="4">
    <source>
        <dbReference type="ARBA" id="ARBA00023065"/>
    </source>
</evidence>
<keyword evidence="4" id="KW-0406">Ion transport</keyword>
<dbReference type="FunFam" id="1.20.5.2950:FF:000008">
    <property type="match status" value="1"/>
</dbReference>
<dbReference type="RefSeq" id="XP_001436168.1">
    <property type="nucleotide sequence ID" value="XM_001436131.2"/>
</dbReference>
<dbReference type="eggNOG" id="ENOG502SCCG">
    <property type="taxonomic scope" value="Eukaryota"/>
</dbReference>
<dbReference type="GO" id="GO:0016887">
    <property type="term" value="F:ATP hydrolysis activity"/>
    <property type="evidence" value="ECO:0000318"/>
    <property type="project" value="GO_Central"/>
</dbReference>
<dbReference type="Gene3D" id="1.20.5.2950">
    <property type="match status" value="1"/>
</dbReference>
<sequence length="127" mass="14898">MADSGRENWAVDELLKAEEEANAIIKNAQKEREKKIKEAKVAADQEIAVFRREEETRYNQEILRRFGSTKEEEELERKTKSEIDKIYADYEANKLAVVDMLIKRVIEVKLEVPRVVKGQFEQPQQTM</sequence>
<dbReference type="FunCoup" id="A0CDA4">
    <property type="interactions" value="108"/>
</dbReference>
<dbReference type="InParanoid" id="A0CDA4"/>
<dbReference type="STRING" id="5888.A0CDA4"/>